<dbReference type="AlphaFoldDB" id="A0A0L7QK04"/>
<sequence>RAATFNKNRVISNSAESVSQNKVEDRMTKFLKWKVERERRRMLEQLKKKPPFVVGVVHHKLCSPISKDNSADSIMTCEKTRNQATHTPSAPSKKRITRATEQRSMNKTLTKKITKDSLRNLSVTNKEEKCQKMDVQAYTPANCKFKTPAGLV</sequence>
<evidence type="ECO:0000256" key="1">
    <source>
        <dbReference type="SAM" id="MobiDB-lite"/>
    </source>
</evidence>
<gene>
    <name evidence="2" type="ORF">WH47_01708</name>
</gene>
<evidence type="ECO:0000313" key="2">
    <source>
        <dbReference type="EMBL" id="KOC58846.1"/>
    </source>
</evidence>
<reference evidence="2 3" key="1">
    <citation type="submission" date="2015-07" db="EMBL/GenBank/DDBJ databases">
        <title>The genome of Habropoda laboriosa.</title>
        <authorList>
            <person name="Pan H."/>
            <person name="Kapheim K."/>
        </authorList>
    </citation>
    <scope>NUCLEOTIDE SEQUENCE [LARGE SCALE GENOMIC DNA]</scope>
    <source>
        <strain evidence="2">0110345459</strain>
    </source>
</reference>
<proteinExistence type="predicted"/>
<feature type="region of interest" description="Disordered" evidence="1">
    <location>
        <begin position="80"/>
        <end position="101"/>
    </location>
</feature>
<dbReference type="Proteomes" id="UP000053825">
    <property type="component" value="Unassembled WGS sequence"/>
</dbReference>
<name>A0A0L7QK04_9HYME</name>
<keyword evidence="3" id="KW-1185">Reference proteome</keyword>
<accession>A0A0L7QK04</accession>
<dbReference type="EMBL" id="KQ415050">
    <property type="protein sequence ID" value="KOC58846.1"/>
    <property type="molecule type" value="Genomic_DNA"/>
</dbReference>
<evidence type="ECO:0000313" key="3">
    <source>
        <dbReference type="Proteomes" id="UP000053825"/>
    </source>
</evidence>
<dbReference type="STRING" id="597456.A0A0L7QK04"/>
<feature type="non-terminal residue" evidence="2">
    <location>
        <position position="1"/>
    </location>
</feature>
<organism evidence="2 3">
    <name type="scientific">Habropoda laboriosa</name>
    <dbReference type="NCBI Taxonomy" id="597456"/>
    <lineage>
        <taxon>Eukaryota</taxon>
        <taxon>Metazoa</taxon>
        <taxon>Ecdysozoa</taxon>
        <taxon>Arthropoda</taxon>
        <taxon>Hexapoda</taxon>
        <taxon>Insecta</taxon>
        <taxon>Pterygota</taxon>
        <taxon>Neoptera</taxon>
        <taxon>Endopterygota</taxon>
        <taxon>Hymenoptera</taxon>
        <taxon>Apocrita</taxon>
        <taxon>Aculeata</taxon>
        <taxon>Apoidea</taxon>
        <taxon>Anthophila</taxon>
        <taxon>Apidae</taxon>
        <taxon>Habropoda</taxon>
    </lineage>
</organism>
<protein>
    <submittedName>
        <fullName evidence="2">Uncharacterized protein</fullName>
    </submittedName>
</protein>
<dbReference type="OrthoDB" id="10023951at2759"/>